<evidence type="ECO:0000256" key="1">
    <source>
        <dbReference type="ARBA" id="ARBA00022729"/>
    </source>
</evidence>
<dbReference type="Proteomes" id="UP000285636">
    <property type="component" value="Unassembled WGS sequence"/>
</dbReference>
<organism evidence="4 5">
    <name type="scientific">Pseudomonas brassicacearum</name>
    <dbReference type="NCBI Taxonomy" id="930166"/>
    <lineage>
        <taxon>Bacteria</taxon>
        <taxon>Pseudomonadati</taxon>
        <taxon>Pseudomonadota</taxon>
        <taxon>Gammaproteobacteria</taxon>
        <taxon>Pseudomonadales</taxon>
        <taxon>Pseudomonadaceae</taxon>
        <taxon>Pseudomonas</taxon>
    </lineage>
</organism>
<dbReference type="SMART" id="SM00749">
    <property type="entry name" value="BON"/>
    <property type="match status" value="2"/>
</dbReference>
<dbReference type="PANTHER" id="PTHR34606">
    <property type="entry name" value="BON DOMAIN-CONTAINING PROTEIN"/>
    <property type="match status" value="1"/>
</dbReference>
<dbReference type="Gene3D" id="3.30.1340.30">
    <property type="match status" value="1"/>
</dbReference>
<proteinExistence type="predicted"/>
<dbReference type="InterPro" id="IPR014004">
    <property type="entry name" value="Transpt-assoc_nodulatn_dom_bac"/>
</dbReference>
<accession>A0A423HZB7</accession>
<gene>
    <name evidence="4" type="ORF">BK660_21110</name>
</gene>
<protein>
    <submittedName>
        <fullName evidence="4">Phospholipid-binding protein</fullName>
    </submittedName>
</protein>
<feature type="domain" description="BON" evidence="3">
    <location>
        <begin position="126"/>
        <end position="193"/>
    </location>
</feature>
<keyword evidence="1 2" id="KW-0732">Signal</keyword>
<dbReference type="EMBL" id="MOBK01000008">
    <property type="protein sequence ID" value="RON18408.1"/>
    <property type="molecule type" value="Genomic_DNA"/>
</dbReference>
<evidence type="ECO:0000256" key="2">
    <source>
        <dbReference type="SAM" id="SignalP"/>
    </source>
</evidence>
<feature type="signal peptide" evidence="2">
    <location>
        <begin position="1"/>
        <end position="27"/>
    </location>
</feature>
<dbReference type="PROSITE" id="PS50914">
    <property type="entry name" value="BON"/>
    <property type="match status" value="2"/>
</dbReference>
<dbReference type="RefSeq" id="WP_123435079.1">
    <property type="nucleotide sequence ID" value="NZ_MOBK01000008.1"/>
</dbReference>
<evidence type="ECO:0000313" key="4">
    <source>
        <dbReference type="EMBL" id="RON18408.1"/>
    </source>
</evidence>
<dbReference type="InterPro" id="IPR007055">
    <property type="entry name" value="BON_dom"/>
</dbReference>
<evidence type="ECO:0000259" key="3">
    <source>
        <dbReference type="PROSITE" id="PS50914"/>
    </source>
</evidence>
<dbReference type="InterPro" id="IPR051686">
    <property type="entry name" value="Lipoprotein_DolP"/>
</dbReference>
<reference evidence="4 5" key="1">
    <citation type="submission" date="2016-10" db="EMBL/GenBank/DDBJ databases">
        <title>Comparative genome analysis of multiple Pseudomonas spp. focuses on biocontrol and plant growth promoting traits.</title>
        <authorList>
            <person name="Tao X.-Y."/>
            <person name="Taylor C.G."/>
        </authorList>
    </citation>
    <scope>NUCLEOTIDE SEQUENCE [LARGE SCALE GENOMIC DNA]</scope>
    <source>
        <strain evidence="4 5">38D7</strain>
    </source>
</reference>
<feature type="domain" description="BON" evidence="3">
    <location>
        <begin position="47"/>
        <end position="117"/>
    </location>
</feature>
<name>A0A423HZB7_9PSED</name>
<sequence>MTPNRLGLMALTLCLIGISGCTSVVNASREAPIEDDRGTRTFGSKIDDSLIDTKVGVNVAKADPALDKDSHIVVTSFNGVVLLAGQTPREDLKAKAEQAAAAVQRVKTVHNELQILPPSSLLARQNDAWLTTKIKTQMLADANIPGSRIKVVTENGIVYLLGLLTKQEATQATNLVQGVSGVQKIVKLFEYID</sequence>
<feature type="chain" id="PRO_5019244716" evidence="2">
    <location>
        <begin position="28"/>
        <end position="193"/>
    </location>
</feature>
<dbReference type="AlphaFoldDB" id="A0A423HZB7"/>
<evidence type="ECO:0000313" key="5">
    <source>
        <dbReference type="Proteomes" id="UP000285636"/>
    </source>
</evidence>
<dbReference type="PANTHER" id="PTHR34606:SF4">
    <property type="entry name" value="OUTER MEMBRANE LIPOPROTEIN DOLP"/>
    <property type="match status" value="1"/>
</dbReference>
<comment type="caution">
    <text evidence="4">The sequence shown here is derived from an EMBL/GenBank/DDBJ whole genome shotgun (WGS) entry which is preliminary data.</text>
</comment>
<dbReference type="Pfam" id="PF04972">
    <property type="entry name" value="BON"/>
    <property type="match status" value="2"/>
</dbReference>
<dbReference type="PROSITE" id="PS51257">
    <property type="entry name" value="PROKAR_LIPOPROTEIN"/>
    <property type="match status" value="1"/>
</dbReference>